<evidence type="ECO:0000313" key="3">
    <source>
        <dbReference type="Proteomes" id="UP001214043"/>
    </source>
</evidence>
<dbReference type="Pfam" id="PF05960">
    <property type="entry name" value="DUF885"/>
    <property type="match status" value="1"/>
</dbReference>
<keyword evidence="3" id="KW-1185">Reference proteome</keyword>
<reference evidence="2" key="1">
    <citation type="submission" date="2023-02" db="EMBL/GenBank/DDBJ databases">
        <title>Genome sequence of Hyphococcus flavus.</title>
        <authorList>
            <person name="Rong J.-C."/>
            <person name="Zhao Q."/>
            <person name="Yi M."/>
            <person name="Wu J.-Y."/>
        </authorList>
    </citation>
    <scope>NUCLEOTIDE SEQUENCE</scope>
    <source>
        <strain evidence="2">MCCC 1K03223</strain>
    </source>
</reference>
<evidence type="ECO:0000313" key="2">
    <source>
        <dbReference type="EMBL" id="WDI33259.1"/>
    </source>
</evidence>
<dbReference type="Proteomes" id="UP001214043">
    <property type="component" value="Chromosome"/>
</dbReference>
<dbReference type="EMBL" id="CP118166">
    <property type="protein sequence ID" value="WDI33259.1"/>
    <property type="molecule type" value="Genomic_DNA"/>
</dbReference>
<dbReference type="RefSeq" id="WP_274495233.1">
    <property type="nucleotide sequence ID" value="NZ_CP118166.1"/>
</dbReference>
<dbReference type="AlphaFoldDB" id="A0AAE9ZE85"/>
<keyword evidence="1" id="KW-0812">Transmembrane</keyword>
<keyword evidence="1" id="KW-1133">Transmembrane helix</keyword>
<dbReference type="KEGG" id="hfl:PUV54_16340"/>
<organism evidence="2 3">
    <name type="scientific">Hyphococcus flavus</name>
    <dbReference type="NCBI Taxonomy" id="1866326"/>
    <lineage>
        <taxon>Bacteria</taxon>
        <taxon>Pseudomonadati</taxon>
        <taxon>Pseudomonadota</taxon>
        <taxon>Alphaproteobacteria</taxon>
        <taxon>Parvularculales</taxon>
        <taxon>Parvularculaceae</taxon>
        <taxon>Hyphococcus</taxon>
    </lineage>
</organism>
<dbReference type="PANTHER" id="PTHR33361:SF2">
    <property type="entry name" value="DUF885 DOMAIN-CONTAINING PROTEIN"/>
    <property type="match status" value="1"/>
</dbReference>
<name>A0AAE9ZE85_9PROT</name>
<sequence>MLGAWYYPNESGAYRAGHRRNDMKTLFISAMASLIAMGVAAASPGEDLDALFEEYWTNEMRENPFTATRSGVRDYNAEVRLVAPADFERRTQKAELFLERLNEVNREGLSDSQALSADLLEFILEHDIVLAEYDRWRIPFLADTGFHTNFGYTVDATTFRSEKDYEDYLGRLGKLPEFIDQNIANMRRGLEDGFSQPKEILANIMPSFRAQIKDNAAAHPYYAPFTSMPQSISARRQAVLKEAGRAVIADEVIPAFQRALSFMEEEYLPGARDTLGADKLPNGKDYYAALVRYYTTLDDVTPDGVHKIGLKEVARIRREMDAVIEETGFEGSFQEFVEYLRTDEQFYPTTPQALLERAAWISKDIDGRLPAFFGKLPRQPYSVEPVPAEIAPNYTTGRYIGAPADADRGGQYWVNTYALDKRPFYSLTALTLHEAVPGHHFQNALALEIENAPEFRKEFYPHAFGEGWGLYSEKLGVEMGVYGTPYDHFGRLSYEMWRACRLVIDTGIHSKGWTREQAIDYLASNTALSLHNVQTEVDRYIAWPGQALAYKMGELKIWELRTNAEKQLGDRFDIREFHNVILNGGGLPLELLSSQVDKYILETKAE</sequence>
<protein>
    <submittedName>
        <fullName evidence="2">DUF885 family protein</fullName>
    </submittedName>
</protein>
<feature type="transmembrane region" description="Helical" evidence="1">
    <location>
        <begin position="25"/>
        <end position="43"/>
    </location>
</feature>
<dbReference type="PANTHER" id="PTHR33361">
    <property type="entry name" value="GLR0591 PROTEIN"/>
    <property type="match status" value="1"/>
</dbReference>
<proteinExistence type="predicted"/>
<gene>
    <name evidence="2" type="ORF">PUV54_16340</name>
</gene>
<accession>A0AAE9ZE85</accession>
<evidence type="ECO:0000256" key="1">
    <source>
        <dbReference type="SAM" id="Phobius"/>
    </source>
</evidence>
<keyword evidence="1" id="KW-0472">Membrane</keyword>
<dbReference type="InterPro" id="IPR010281">
    <property type="entry name" value="DUF885"/>
</dbReference>